<sequence>MLKLFAGTVLAVLTGCGAVADNSNPTAQHSKVIMTNTTPAVLVLTNAASTKQLEVAIANLLNVDPISISDTAFTRSSTLAIERAPHKDTRGQLIMGRSREMPIVVQLVIYAGSCSIKRQHSNEITPLPDLNCKAE</sequence>
<evidence type="ECO:0000313" key="2">
    <source>
        <dbReference type="EMBL" id="WOT04709.1"/>
    </source>
</evidence>
<accession>A0ABZ0JYV8</accession>
<keyword evidence="3" id="KW-1185">Reference proteome</keyword>
<proteinExistence type="predicted"/>
<organism evidence="2 3">
    <name type="scientific">Shewanella youngdeokensis</name>
    <dbReference type="NCBI Taxonomy" id="2999068"/>
    <lineage>
        <taxon>Bacteria</taxon>
        <taxon>Pseudomonadati</taxon>
        <taxon>Pseudomonadota</taxon>
        <taxon>Gammaproteobacteria</taxon>
        <taxon>Alteromonadales</taxon>
        <taxon>Shewanellaceae</taxon>
        <taxon>Shewanella</taxon>
    </lineage>
</organism>
<feature type="chain" id="PRO_5045269658" evidence="1">
    <location>
        <begin position="21"/>
        <end position="135"/>
    </location>
</feature>
<reference evidence="2 3" key="1">
    <citation type="submission" date="2023-10" db="EMBL/GenBank/DDBJ databases">
        <title>Complete genome sequence of Shewanella sp. DAU334.</title>
        <authorList>
            <person name="Lee Y.-S."/>
            <person name="Jeong H.-R."/>
            <person name="Hwang E.-J."/>
            <person name="Choi Y.-L."/>
            <person name="Kim G.-D."/>
        </authorList>
    </citation>
    <scope>NUCLEOTIDE SEQUENCE [LARGE SCALE GENOMIC DNA]</scope>
    <source>
        <strain evidence="2 3">DAU334</strain>
    </source>
</reference>
<evidence type="ECO:0000313" key="3">
    <source>
        <dbReference type="Proteomes" id="UP001529491"/>
    </source>
</evidence>
<dbReference type="PROSITE" id="PS51257">
    <property type="entry name" value="PROKAR_LIPOPROTEIN"/>
    <property type="match status" value="1"/>
</dbReference>
<name>A0ABZ0JYV8_9GAMM</name>
<dbReference type="EMBL" id="CP136522">
    <property type="protein sequence ID" value="WOT04709.1"/>
    <property type="molecule type" value="Genomic_DNA"/>
</dbReference>
<evidence type="ECO:0000256" key="1">
    <source>
        <dbReference type="SAM" id="SignalP"/>
    </source>
</evidence>
<dbReference type="Proteomes" id="UP001529491">
    <property type="component" value="Chromosome"/>
</dbReference>
<dbReference type="RefSeq" id="WP_310472346.1">
    <property type="nucleotide sequence ID" value="NZ_CP136522.1"/>
</dbReference>
<protein>
    <submittedName>
        <fullName evidence="2">Uncharacterized protein</fullName>
    </submittedName>
</protein>
<feature type="signal peptide" evidence="1">
    <location>
        <begin position="1"/>
        <end position="20"/>
    </location>
</feature>
<keyword evidence="1" id="KW-0732">Signal</keyword>
<gene>
    <name evidence="2" type="ORF">RGE70_15530</name>
</gene>